<dbReference type="PANTHER" id="PTHR33112:SF16">
    <property type="entry name" value="HETEROKARYON INCOMPATIBILITY DOMAIN-CONTAINING PROTEIN"/>
    <property type="match status" value="1"/>
</dbReference>
<dbReference type="PANTHER" id="PTHR33112">
    <property type="entry name" value="DOMAIN PROTEIN, PUTATIVE-RELATED"/>
    <property type="match status" value="1"/>
</dbReference>
<sequence>MIFRVDEDSPFRHMIDGRTYPTSPKNPEAIRKINHWLLEASELDSCAPTPDQSPSRLLEIKDEGAKVNLVRSTSKPVQYMALSHCWGSTRPITLTKSSLSQLEEGVETSCLPQSFQDAIWLTHRLGVQYLWIDSLCILQDSQQDWVRESAKMRDVYENSWLTIAASRASDSEQGFLGDQDHYESVSIPYRAGDTSGEVMACIVPIEYADDPTDNVYLNNDPLTTRGWALQERYIARRILHFSRSQVLLEHNGKVFTQDSCDYTWLNSYNPASGVDHVNWYSLVEQYSARKLTMESDKLPALAGLAAYFAAHLAKGKDSAYLAGLWREDMLTGLCWQRGLDDTSQGTSPQSYRAPSWSWAANDGSILYHFRKDSIRELSIVEDAYTSLASTDSPFGEVQGGWARLRGILLRPQGKKDHPIFTMFYFCENGEYFDIDAFWDIESGHEAADAAAGETDLRFIPLIYTVEEGTSQYWVFFLVVEQAKHEVGQHSDLQGYRRVGAGLALPKKTDNARGVGFIKLRDVGAIKLAEGKWTGMLQAGQLEDIILI</sequence>
<dbReference type="EMBL" id="JAQQWM010000007">
    <property type="protein sequence ID" value="KAK8057937.1"/>
    <property type="molecule type" value="Genomic_DNA"/>
</dbReference>
<feature type="domain" description="Heterokaryon incompatibility" evidence="1">
    <location>
        <begin position="79"/>
        <end position="231"/>
    </location>
</feature>
<proteinExistence type="predicted"/>
<dbReference type="Proteomes" id="UP001446871">
    <property type="component" value="Unassembled WGS sequence"/>
</dbReference>
<evidence type="ECO:0000313" key="2">
    <source>
        <dbReference type="EMBL" id="KAK8057937.1"/>
    </source>
</evidence>
<protein>
    <recommendedName>
        <fullName evidence="1">Heterokaryon incompatibility domain-containing protein</fullName>
    </recommendedName>
</protein>
<dbReference type="InterPro" id="IPR010730">
    <property type="entry name" value="HET"/>
</dbReference>
<evidence type="ECO:0000259" key="1">
    <source>
        <dbReference type="Pfam" id="PF06985"/>
    </source>
</evidence>
<organism evidence="2 3">
    <name type="scientific">Apiospora saccharicola</name>
    <dbReference type="NCBI Taxonomy" id="335842"/>
    <lineage>
        <taxon>Eukaryota</taxon>
        <taxon>Fungi</taxon>
        <taxon>Dikarya</taxon>
        <taxon>Ascomycota</taxon>
        <taxon>Pezizomycotina</taxon>
        <taxon>Sordariomycetes</taxon>
        <taxon>Xylariomycetidae</taxon>
        <taxon>Amphisphaeriales</taxon>
        <taxon>Apiosporaceae</taxon>
        <taxon>Apiospora</taxon>
    </lineage>
</organism>
<accession>A0ABR1UGU1</accession>
<dbReference type="Pfam" id="PF06985">
    <property type="entry name" value="HET"/>
    <property type="match status" value="1"/>
</dbReference>
<gene>
    <name evidence="2" type="ORF">PG996_011874</name>
</gene>
<comment type="caution">
    <text evidence="2">The sequence shown here is derived from an EMBL/GenBank/DDBJ whole genome shotgun (WGS) entry which is preliminary data.</text>
</comment>
<evidence type="ECO:0000313" key="3">
    <source>
        <dbReference type="Proteomes" id="UP001446871"/>
    </source>
</evidence>
<keyword evidence="3" id="KW-1185">Reference proteome</keyword>
<name>A0ABR1UGU1_9PEZI</name>
<reference evidence="2 3" key="1">
    <citation type="submission" date="2023-01" db="EMBL/GenBank/DDBJ databases">
        <title>Analysis of 21 Apiospora genomes using comparative genomics revels a genus with tremendous synthesis potential of carbohydrate active enzymes and secondary metabolites.</title>
        <authorList>
            <person name="Sorensen T."/>
        </authorList>
    </citation>
    <scope>NUCLEOTIDE SEQUENCE [LARGE SCALE GENOMIC DNA]</scope>
    <source>
        <strain evidence="2 3">CBS 83171</strain>
    </source>
</reference>